<sequence length="132" mass="15779">MNRMKPQELKGMSFYHERLEHWTTKEMQLNVLHEEIINKREAFLGTTRSILHNKTREESQLSNQDAAARNDKLIKDIHYLEDYLTDRQQEPITHRIANLHANYKSMVENMFPIWQKSMEELQSRPGVTRGDK</sequence>
<evidence type="ECO:0000313" key="1">
    <source>
        <dbReference type="EMBL" id="CEK86947.1"/>
    </source>
</evidence>
<proteinExistence type="predicted"/>
<reference evidence="1" key="1">
    <citation type="submission" date="2014-12" db="EMBL/GenBank/DDBJ databases">
        <title>Insight into the proteome of Arion vulgaris.</title>
        <authorList>
            <person name="Aradska J."/>
            <person name="Bulat T."/>
            <person name="Smidak R."/>
            <person name="Sarate P."/>
            <person name="Gangsoo J."/>
            <person name="Sialana F."/>
            <person name="Bilban M."/>
            <person name="Lubec G."/>
        </authorList>
    </citation>
    <scope>NUCLEOTIDE SEQUENCE</scope>
    <source>
        <tissue evidence="1">Skin</tissue>
    </source>
</reference>
<organism evidence="1">
    <name type="scientific">Arion vulgaris</name>
    <dbReference type="NCBI Taxonomy" id="1028688"/>
    <lineage>
        <taxon>Eukaryota</taxon>
        <taxon>Metazoa</taxon>
        <taxon>Spiralia</taxon>
        <taxon>Lophotrochozoa</taxon>
        <taxon>Mollusca</taxon>
        <taxon>Gastropoda</taxon>
        <taxon>Heterobranchia</taxon>
        <taxon>Euthyneura</taxon>
        <taxon>Panpulmonata</taxon>
        <taxon>Eupulmonata</taxon>
        <taxon>Stylommatophora</taxon>
        <taxon>Helicina</taxon>
        <taxon>Arionoidea</taxon>
        <taxon>Arionidae</taxon>
        <taxon>Arion</taxon>
    </lineage>
</organism>
<protein>
    <submittedName>
        <fullName evidence="1">Uncharacterized protein</fullName>
    </submittedName>
</protein>
<accession>A0A0B7B287</accession>
<dbReference type="EMBL" id="HACG01040082">
    <property type="protein sequence ID" value="CEK86947.1"/>
    <property type="molecule type" value="Transcribed_RNA"/>
</dbReference>
<dbReference type="InterPro" id="IPR028006">
    <property type="entry name" value="CEP15-like"/>
</dbReference>
<dbReference type="AlphaFoldDB" id="A0A0B7B287"/>
<dbReference type="Pfam" id="PF15134">
    <property type="entry name" value="CEP15-like"/>
    <property type="match status" value="1"/>
</dbReference>
<name>A0A0B7B287_9EUPU</name>
<dbReference type="PANTHER" id="PTHR14286:SF2">
    <property type="entry name" value="CENTROSOMAL PROTEIN 15 KDA"/>
    <property type="match status" value="1"/>
</dbReference>
<gene>
    <name evidence="1" type="primary">ORF156506</name>
</gene>
<dbReference type="PANTHER" id="PTHR14286">
    <property type="entry name" value="GENE, 49355-RELATED"/>
    <property type="match status" value="1"/>
</dbReference>